<sequence length="173" mass="18539">MGVTLVFVEVKREGKVVWRPMEEKDGDVEVRWWGVDGGGGVRHGGVTRVVVSVGSGDGGVMMARRLVVAIAGREVEDWVDEGGVATMEEGGVRGGRCGRRLAGIWPEMWGGAEKYCRGRSGDVMDDDGVAWLLRRWWCGCCATMAAVVVEVMRVSTGEGGHGVGVGSGSGWWR</sequence>
<reference evidence="1" key="1">
    <citation type="journal article" date="2022" name="Int. J. Mol. Sci.">
        <title>Draft Genome of Tanacetum Coccineum: Genomic Comparison of Closely Related Tanacetum-Family Plants.</title>
        <authorList>
            <person name="Yamashiro T."/>
            <person name="Shiraishi A."/>
            <person name="Nakayama K."/>
            <person name="Satake H."/>
        </authorList>
    </citation>
    <scope>NUCLEOTIDE SEQUENCE</scope>
</reference>
<keyword evidence="2" id="KW-1185">Reference proteome</keyword>
<accession>A0ABQ5GCF1</accession>
<dbReference type="EMBL" id="BQNB010018277">
    <property type="protein sequence ID" value="GJT72642.1"/>
    <property type="molecule type" value="Genomic_DNA"/>
</dbReference>
<organism evidence="1 2">
    <name type="scientific">Tanacetum coccineum</name>
    <dbReference type="NCBI Taxonomy" id="301880"/>
    <lineage>
        <taxon>Eukaryota</taxon>
        <taxon>Viridiplantae</taxon>
        <taxon>Streptophyta</taxon>
        <taxon>Embryophyta</taxon>
        <taxon>Tracheophyta</taxon>
        <taxon>Spermatophyta</taxon>
        <taxon>Magnoliopsida</taxon>
        <taxon>eudicotyledons</taxon>
        <taxon>Gunneridae</taxon>
        <taxon>Pentapetalae</taxon>
        <taxon>asterids</taxon>
        <taxon>campanulids</taxon>
        <taxon>Asterales</taxon>
        <taxon>Asteraceae</taxon>
        <taxon>Asteroideae</taxon>
        <taxon>Anthemideae</taxon>
        <taxon>Anthemidinae</taxon>
        <taxon>Tanacetum</taxon>
    </lineage>
</organism>
<proteinExistence type="predicted"/>
<reference evidence="1" key="2">
    <citation type="submission" date="2022-01" db="EMBL/GenBank/DDBJ databases">
        <authorList>
            <person name="Yamashiro T."/>
            <person name="Shiraishi A."/>
            <person name="Satake H."/>
            <person name="Nakayama K."/>
        </authorList>
    </citation>
    <scope>NUCLEOTIDE SEQUENCE</scope>
</reference>
<evidence type="ECO:0000313" key="2">
    <source>
        <dbReference type="Proteomes" id="UP001151760"/>
    </source>
</evidence>
<name>A0ABQ5GCF1_9ASTR</name>
<gene>
    <name evidence="1" type="ORF">Tco_1031928</name>
</gene>
<comment type="caution">
    <text evidence="1">The sequence shown here is derived from an EMBL/GenBank/DDBJ whole genome shotgun (WGS) entry which is preliminary data.</text>
</comment>
<evidence type="ECO:0000313" key="1">
    <source>
        <dbReference type="EMBL" id="GJT72642.1"/>
    </source>
</evidence>
<protein>
    <submittedName>
        <fullName evidence="1">Uncharacterized protein</fullName>
    </submittedName>
</protein>
<dbReference type="Proteomes" id="UP001151760">
    <property type="component" value="Unassembled WGS sequence"/>
</dbReference>